<feature type="chain" id="PRO_5004019353" description="Solute-binding protein family 3/N-terminal domain-containing protein" evidence="1">
    <location>
        <begin position="21"/>
        <end position="266"/>
    </location>
</feature>
<protein>
    <recommendedName>
        <fullName evidence="2">Solute-binding protein family 3/N-terminal domain-containing protein</fullName>
    </recommendedName>
</protein>
<dbReference type="Proteomes" id="UP000011724">
    <property type="component" value="Chromosome"/>
</dbReference>
<feature type="domain" description="Solute-binding protein family 3/N-terminal" evidence="2">
    <location>
        <begin position="25"/>
        <end position="247"/>
    </location>
</feature>
<evidence type="ECO:0000256" key="1">
    <source>
        <dbReference type="SAM" id="SignalP"/>
    </source>
</evidence>
<feature type="signal peptide" evidence="1">
    <location>
        <begin position="1"/>
        <end position="20"/>
    </location>
</feature>
<dbReference type="HOGENOM" id="CLU_064076_3_1_7"/>
<organism evidence="3 4">
    <name type="scientific">Pseudodesulfovibrio piezophilus (strain DSM 21447 / JCM 15486 / C1TLV30)</name>
    <name type="common">Desulfovibrio piezophilus</name>
    <dbReference type="NCBI Taxonomy" id="1322246"/>
    <lineage>
        <taxon>Bacteria</taxon>
        <taxon>Pseudomonadati</taxon>
        <taxon>Thermodesulfobacteriota</taxon>
        <taxon>Desulfovibrionia</taxon>
        <taxon>Desulfovibrionales</taxon>
        <taxon>Desulfovibrionaceae</taxon>
    </lineage>
</organism>
<keyword evidence="4" id="KW-1185">Reference proteome</keyword>
<name>M1WMV8_PSEP2</name>
<dbReference type="PANTHER" id="PTHR38834:SF3">
    <property type="entry name" value="SOLUTE-BINDING PROTEIN FAMILY 3_N-TERMINAL DOMAIN-CONTAINING PROTEIN"/>
    <property type="match status" value="1"/>
</dbReference>
<evidence type="ECO:0000259" key="2">
    <source>
        <dbReference type="Pfam" id="PF00497"/>
    </source>
</evidence>
<gene>
    <name evidence="3" type="ordered locus">BN4_12767</name>
</gene>
<keyword evidence="1" id="KW-0732">Signal</keyword>
<dbReference type="eggNOG" id="COG0834">
    <property type="taxonomic scope" value="Bacteria"/>
</dbReference>
<proteinExistence type="predicted"/>
<dbReference type="BioCyc" id="DPIE1322246:BN4_RS13905-MONOMER"/>
<dbReference type="AlphaFoldDB" id="M1WMV8"/>
<dbReference type="KEGG" id="dpi:BN4_12767"/>
<evidence type="ECO:0000313" key="3">
    <source>
        <dbReference type="EMBL" id="CCH50000.1"/>
    </source>
</evidence>
<evidence type="ECO:0000313" key="4">
    <source>
        <dbReference type="Proteomes" id="UP000011724"/>
    </source>
</evidence>
<dbReference type="Gene3D" id="3.40.190.10">
    <property type="entry name" value="Periplasmic binding protein-like II"/>
    <property type="match status" value="2"/>
</dbReference>
<reference evidence="4" key="2">
    <citation type="journal article" date="2013" name="Stand. Genomic Sci.">
        <title>Complete genome sequence of Desulfocapsa sulfexigens, a marine deltaproteobacterium specialized in disproportionating inorganic sulfur compounds.</title>
        <authorList>
            <person name="Finster K.W."/>
            <person name="Kjeldsen K.U."/>
            <person name="Kube M."/>
            <person name="Reinhardt R."/>
            <person name="Mussmann M."/>
            <person name="Amann R."/>
            <person name="Schreiber L."/>
        </authorList>
    </citation>
    <scope>NUCLEOTIDE SEQUENCE [LARGE SCALE GENOMIC DNA]</scope>
    <source>
        <strain evidence="4">DSM 10523 / SB164P1</strain>
    </source>
</reference>
<dbReference type="PANTHER" id="PTHR38834">
    <property type="entry name" value="PERIPLASMIC SUBSTRATE BINDING PROTEIN FAMILY 3"/>
    <property type="match status" value="1"/>
</dbReference>
<dbReference type="Pfam" id="PF00497">
    <property type="entry name" value="SBP_bac_3"/>
    <property type="match status" value="1"/>
</dbReference>
<dbReference type="InterPro" id="IPR001638">
    <property type="entry name" value="Solute-binding_3/MltF_N"/>
</dbReference>
<sequence>MRWWYLPILLLILHAPPTHAESIRVVTETWPPYTYSKNGEISGVVTEIIRAALDQSRLNYTIELYPFARAYTMARDGENILIYSILKLPSRSKSFKWIKIDGLSIDMYLFKPQYRTDITIRNLADAKRFRVGVTRQTSTHHYLLSKGFIEGVNLFPVNSEQQNAMKSQPETMRIDLTTGDRLSLACWLKKAQLHPEYWVEQLPLFKEDLYMAFGTATSDEIVNRVRRAFRDIRNSGKLADIIAQYHGLFGPKLPATKTRKAPLRRP</sequence>
<dbReference type="SUPFAM" id="SSF53850">
    <property type="entry name" value="Periplasmic binding protein-like II"/>
    <property type="match status" value="1"/>
</dbReference>
<reference evidence="3 4" key="1">
    <citation type="journal article" date="2013" name="PLoS ONE">
        <title>The first genomic and proteomic characterization of a deep-sea sulfate reducer: insights into the piezophilic lifestyle of Desulfovibrio piezophilus.</title>
        <authorList>
            <person name="Pradel N."/>
            <person name="Ji B."/>
            <person name="Gimenez G."/>
            <person name="Talla E."/>
            <person name="Lenoble P."/>
            <person name="Garel M."/>
            <person name="Tamburini C."/>
            <person name="Fourquet P."/>
            <person name="Lebrun R."/>
            <person name="Bertin P."/>
            <person name="Denis Y."/>
            <person name="Pophillat M."/>
            <person name="Barbe V."/>
            <person name="Ollivier B."/>
            <person name="Dolla A."/>
        </authorList>
    </citation>
    <scope>NUCLEOTIDE SEQUENCE [LARGE SCALE GENOMIC DNA]</scope>
    <source>
        <strain evidence="4">DSM 10523 / SB164P1</strain>
    </source>
</reference>
<dbReference type="OrthoDB" id="5339217at2"/>
<accession>M1WMV8</accession>
<dbReference type="PATRIC" id="fig|879567.3.peg.2967"/>
<dbReference type="STRING" id="1322246.BN4_12767"/>
<dbReference type="EMBL" id="FO203427">
    <property type="protein sequence ID" value="CCH50000.1"/>
    <property type="molecule type" value="Genomic_DNA"/>
</dbReference>